<dbReference type="Gene3D" id="2.130.10.10">
    <property type="entry name" value="YVTN repeat-like/Quinoprotein amine dehydrogenase"/>
    <property type="match status" value="1"/>
</dbReference>
<dbReference type="PANTHER" id="PTHR22652">
    <property type="entry name" value="NUCLEOPORIN NUP43"/>
    <property type="match status" value="1"/>
</dbReference>
<name>A0ABR2YUG1_9CHLO</name>
<dbReference type="InterPro" id="IPR036322">
    <property type="entry name" value="WD40_repeat_dom_sf"/>
</dbReference>
<dbReference type="EMBL" id="JALJOT010000004">
    <property type="protein sequence ID" value="KAK9915504.1"/>
    <property type="molecule type" value="Genomic_DNA"/>
</dbReference>
<dbReference type="PANTHER" id="PTHR22652:SF0">
    <property type="entry name" value="NUCLEOPORIN NUP43"/>
    <property type="match status" value="1"/>
</dbReference>
<keyword evidence="6" id="KW-1185">Reference proteome</keyword>
<comment type="subcellular location">
    <subcellularLocation>
        <location evidence="1">Nucleus</location>
    </subcellularLocation>
</comment>
<sequence length="396" mass="41826">MDTKNHLSRHFLGTQPSVLRSIPFAPAGPTDDDGTALKHSLLALADWNQDSEQHRLSIADLQVRQKDGSAEGATVQELASWVSDGSIKSMEVGDLGNGELVIVAGSSRGHLNRLRLTSPLAPGSDPSEIQLRGDGDMEGAQLLPWMSLHHGRVAALDICAETREVVSAGEDGALFVVPLESTSALQPLVEARASASCRAVRWASQQTFVSAGTTGGLEVWDKRRPGRPQLRSPLSWGLSGSPALDAANGLERQINCIAAHPSRPHLCATGASAGTVAIWDLRFTAQPTVHVSPKPGSGEVWEVHFDGYEIFGSALGGSDPSVLFCTSGGVLGSVPSSPGESKENASVAEQLQPSSVLYEEPCSGIRSFDVDATSGQDLFCTTDQECLVYLSRGARL</sequence>
<evidence type="ECO:0000256" key="2">
    <source>
        <dbReference type="ARBA" id="ARBA00022574"/>
    </source>
</evidence>
<proteinExistence type="predicted"/>
<comment type="caution">
    <text evidence="5">The sequence shown here is derived from an EMBL/GenBank/DDBJ whole genome shotgun (WGS) entry which is preliminary data.</text>
</comment>
<dbReference type="SUPFAM" id="SSF50978">
    <property type="entry name" value="WD40 repeat-like"/>
    <property type="match status" value="1"/>
</dbReference>
<evidence type="ECO:0000256" key="4">
    <source>
        <dbReference type="ARBA" id="ARBA00023242"/>
    </source>
</evidence>
<evidence type="ECO:0008006" key="7">
    <source>
        <dbReference type="Google" id="ProtNLM"/>
    </source>
</evidence>
<accession>A0ABR2YUG1</accession>
<dbReference type="InterPro" id="IPR001680">
    <property type="entry name" value="WD40_rpt"/>
</dbReference>
<keyword evidence="2" id="KW-0853">WD repeat</keyword>
<organism evidence="5 6">
    <name type="scientific">Coccomyxa subellipsoidea</name>
    <dbReference type="NCBI Taxonomy" id="248742"/>
    <lineage>
        <taxon>Eukaryota</taxon>
        <taxon>Viridiplantae</taxon>
        <taxon>Chlorophyta</taxon>
        <taxon>core chlorophytes</taxon>
        <taxon>Trebouxiophyceae</taxon>
        <taxon>Trebouxiophyceae incertae sedis</taxon>
        <taxon>Coccomyxaceae</taxon>
        <taxon>Coccomyxa</taxon>
    </lineage>
</organism>
<gene>
    <name evidence="5" type="ORF">WJX75_000021</name>
</gene>
<evidence type="ECO:0000256" key="1">
    <source>
        <dbReference type="ARBA" id="ARBA00004123"/>
    </source>
</evidence>
<dbReference type="SMART" id="SM00320">
    <property type="entry name" value="WD40"/>
    <property type="match status" value="3"/>
</dbReference>
<protein>
    <recommendedName>
        <fullName evidence="7">WD40 repeat-like protein</fullName>
    </recommendedName>
</protein>
<keyword evidence="4" id="KW-0539">Nucleus</keyword>
<dbReference type="Pfam" id="PF00400">
    <property type="entry name" value="WD40"/>
    <property type="match status" value="1"/>
</dbReference>
<evidence type="ECO:0000313" key="6">
    <source>
        <dbReference type="Proteomes" id="UP001491310"/>
    </source>
</evidence>
<evidence type="ECO:0000313" key="5">
    <source>
        <dbReference type="EMBL" id="KAK9915504.1"/>
    </source>
</evidence>
<evidence type="ECO:0000256" key="3">
    <source>
        <dbReference type="ARBA" id="ARBA00022737"/>
    </source>
</evidence>
<dbReference type="Proteomes" id="UP001491310">
    <property type="component" value="Unassembled WGS sequence"/>
</dbReference>
<dbReference type="InterPro" id="IPR015943">
    <property type="entry name" value="WD40/YVTN_repeat-like_dom_sf"/>
</dbReference>
<keyword evidence="3" id="KW-0677">Repeat</keyword>
<reference evidence="5 6" key="1">
    <citation type="journal article" date="2024" name="Nat. Commun.">
        <title>Phylogenomics reveals the evolutionary origins of lichenization in chlorophyte algae.</title>
        <authorList>
            <person name="Puginier C."/>
            <person name="Libourel C."/>
            <person name="Otte J."/>
            <person name="Skaloud P."/>
            <person name="Haon M."/>
            <person name="Grisel S."/>
            <person name="Petersen M."/>
            <person name="Berrin J.G."/>
            <person name="Delaux P.M."/>
            <person name="Dal Grande F."/>
            <person name="Keller J."/>
        </authorList>
    </citation>
    <scope>NUCLEOTIDE SEQUENCE [LARGE SCALE GENOMIC DNA]</scope>
    <source>
        <strain evidence="5 6">SAG 216-7</strain>
    </source>
</reference>